<proteinExistence type="predicted"/>
<reference evidence="2" key="1">
    <citation type="journal article" date="2021" name="Nat. Commun.">
        <title>Genetic determinants of endophytism in the Arabidopsis root mycobiome.</title>
        <authorList>
            <person name="Mesny F."/>
            <person name="Miyauchi S."/>
            <person name="Thiergart T."/>
            <person name="Pickel B."/>
            <person name="Atanasova L."/>
            <person name="Karlsson M."/>
            <person name="Huettel B."/>
            <person name="Barry K.W."/>
            <person name="Haridas S."/>
            <person name="Chen C."/>
            <person name="Bauer D."/>
            <person name="Andreopoulos W."/>
            <person name="Pangilinan J."/>
            <person name="LaButti K."/>
            <person name="Riley R."/>
            <person name="Lipzen A."/>
            <person name="Clum A."/>
            <person name="Drula E."/>
            <person name="Henrissat B."/>
            <person name="Kohler A."/>
            <person name="Grigoriev I.V."/>
            <person name="Martin F.M."/>
            <person name="Hacquard S."/>
        </authorList>
    </citation>
    <scope>NUCLEOTIDE SEQUENCE</scope>
    <source>
        <strain evidence="2">MPI-CAGE-CH-0230</strain>
    </source>
</reference>
<feature type="region of interest" description="Disordered" evidence="1">
    <location>
        <begin position="88"/>
        <end position="155"/>
    </location>
</feature>
<evidence type="ECO:0000313" key="3">
    <source>
        <dbReference type="Proteomes" id="UP000756346"/>
    </source>
</evidence>
<dbReference type="GeneID" id="70177352"/>
<sequence length="155" mass="17289">MTRGCMPLPSMCGEDDTRMPPLQPSGGLKAHYHIPRRWWVESRNSSSDHQSSPIRTCRHEHWTSTGPRASETRQGDVILLSAVGGARQLTSRRHRRPCRESARDLSVRGWPASHRSSSSEQIAELATDAIRAGLHDSSRHSPRWPGTSGRGTARH</sequence>
<feature type="compositionally biased region" description="Polar residues" evidence="1">
    <location>
        <begin position="43"/>
        <end position="54"/>
    </location>
</feature>
<dbReference type="RefSeq" id="XP_046014091.1">
    <property type="nucleotide sequence ID" value="XM_046147806.1"/>
</dbReference>
<gene>
    <name evidence="2" type="ORF">B0I36DRAFT_106720</name>
</gene>
<protein>
    <submittedName>
        <fullName evidence="2">Uncharacterized protein</fullName>
    </submittedName>
</protein>
<dbReference type="EMBL" id="JAGTJQ010000004">
    <property type="protein sequence ID" value="KAH7033259.1"/>
    <property type="molecule type" value="Genomic_DNA"/>
</dbReference>
<evidence type="ECO:0000313" key="2">
    <source>
        <dbReference type="EMBL" id="KAH7033259.1"/>
    </source>
</evidence>
<dbReference type="Proteomes" id="UP000756346">
    <property type="component" value="Unassembled WGS sequence"/>
</dbReference>
<organism evidence="2 3">
    <name type="scientific">Microdochium trichocladiopsis</name>
    <dbReference type="NCBI Taxonomy" id="1682393"/>
    <lineage>
        <taxon>Eukaryota</taxon>
        <taxon>Fungi</taxon>
        <taxon>Dikarya</taxon>
        <taxon>Ascomycota</taxon>
        <taxon>Pezizomycotina</taxon>
        <taxon>Sordariomycetes</taxon>
        <taxon>Xylariomycetidae</taxon>
        <taxon>Xylariales</taxon>
        <taxon>Microdochiaceae</taxon>
        <taxon>Microdochium</taxon>
    </lineage>
</organism>
<feature type="region of interest" description="Disordered" evidence="1">
    <location>
        <begin position="43"/>
        <end position="75"/>
    </location>
</feature>
<comment type="caution">
    <text evidence="2">The sequence shown here is derived from an EMBL/GenBank/DDBJ whole genome shotgun (WGS) entry which is preliminary data.</text>
</comment>
<keyword evidence="3" id="KW-1185">Reference proteome</keyword>
<name>A0A9P8Y8R9_9PEZI</name>
<dbReference type="AlphaFoldDB" id="A0A9P8Y8R9"/>
<feature type="region of interest" description="Disordered" evidence="1">
    <location>
        <begin position="1"/>
        <end position="27"/>
    </location>
</feature>
<accession>A0A9P8Y8R9</accession>
<evidence type="ECO:0000256" key="1">
    <source>
        <dbReference type="SAM" id="MobiDB-lite"/>
    </source>
</evidence>